<dbReference type="InterPro" id="IPR002052">
    <property type="entry name" value="DNA_methylase_N6_adenine_CS"/>
</dbReference>
<dbReference type="PROSITE" id="PS00092">
    <property type="entry name" value="N6_MTASE"/>
    <property type="match status" value="1"/>
</dbReference>
<evidence type="ECO:0000256" key="4">
    <source>
        <dbReference type="ARBA" id="ARBA00022691"/>
    </source>
</evidence>
<keyword evidence="1 6" id="KW-0963">Cytoplasm</keyword>
<dbReference type="RefSeq" id="WP_119436502.1">
    <property type="nucleotide sequence ID" value="NZ_QWGR01000002.1"/>
</dbReference>
<evidence type="ECO:0000313" key="8">
    <source>
        <dbReference type="EMBL" id="RIJ49813.1"/>
    </source>
</evidence>
<dbReference type="InterPro" id="IPR050210">
    <property type="entry name" value="tRNA_Adenine-N(6)_MTase"/>
</dbReference>
<dbReference type="EMBL" id="QWGR01000002">
    <property type="protein sequence ID" value="RIJ49813.1"/>
    <property type="molecule type" value="Genomic_DNA"/>
</dbReference>
<evidence type="ECO:0000256" key="6">
    <source>
        <dbReference type="HAMAP-Rule" id="MF_01872"/>
    </source>
</evidence>
<proteinExistence type="inferred from homology"/>
<dbReference type="OrthoDB" id="5383291at2"/>
<feature type="domain" description="Methyltransferase small" evidence="7">
    <location>
        <begin position="35"/>
        <end position="137"/>
    </location>
</feature>
<evidence type="ECO:0000259" key="7">
    <source>
        <dbReference type="Pfam" id="PF05175"/>
    </source>
</evidence>
<dbReference type="GO" id="GO:0003676">
    <property type="term" value="F:nucleic acid binding"/>
    <property type="evidence" value="ECO:0007669"/>
    <property type="project" value="InterPro"/>
</dbReference>
<dbReference type="InterPro" id="IPR007848">
    <property type="entry name" value="Small_mtfrase_dom"/>
</dbReference>
<dbReference type="GO" id="GO:0016430">
    <property type="term" value="F:tRNA (adenine-N6)-methyltransferase activity"/>
    <property type="evidence" value="ECO:0007669"/>
    <property type="project" value="UniProtKB-UniRule"/>
</dbReference>
<gene>
    <name evidence="8" type="ORF">D1614_03470</name>
</gene>
<accession>A0A399T7C9</accession>
<keyword evidence="4 6" id="KW-0949">S-adenosyl-L-methionine</keyword>
<evidence type="ECO:0000256" key="2">
    <source>
        <dbReference type="ARBA" id="ARBA00022603"/>
    </source>
</evidence>
<name>A0A399T7C9_9BACT</name>
<evidence type="ECO:0000256" key="1">
    <source>
        <dbReference type="ARBA" id="ARBA00022490"/>
    </source>
</evidence>
<dbReference type="Pfam" id="PF05175">
    <property type="entry name" value="MTS"/>
    <property type="match status" value="1"/>
</dbReference>
<keyword evidence="5 6" id="KW-0819">tRNA processing</keyword>
<organism evidence="8 9">
    <name type="scientific">Maribellus luteus</name>
    <dbReference type="NCBI Taxonomy" id="2305463"/>
    <lineage>
        <taxon>Bacteria</taxon>
        <taxon>Pseudomonadati</taxon>
        <taxon>Bacteroidota</taxon>
        <taxon>Bacteroidia</taxon>
        <taxon>Marinilabiliales</taxon>
        <taxon>Prolixibacteraceae</taxon>
        <taxon>Maribellus</taxon>
    </lineage>
</organism>
<dbReference type="Gene3D" id="3.40.50.150">
    <property type="entry name" value="Vaccinia Virus protein VP39"/>
    <property type="match status" value="1"/>
</dbReference>
<dbReference type="GO" id="GO:0032259">
    <property type="term" value="P:methylation"/>
    <property type="evidence" value="ECO:0007669"/>
    <property type="project" value="UniProtKB-KW"/>
</dbReference>
<dbReference type="GO" id="GO:0005737">
    <property type="term" value="C:cytoplasm"/>
    <property type="evidence" value="ECO:0007669"/>
    <property type="project" value="UniProtKB-SubCell"/>
</dbReference>
<comment type="similarity">
    <text evidence="6">Belongs to the methyltransferase superfamily. tRNA (adenine-N(6)-)-methyltransferase family.</text>
</comment>
<evidence type="ECO:0000313" key="9">
    <source>
        <dbReference type="Proteomes" id="UP000265926"/>
    </source>
</evidence>
<keyword evidence="2 6" id="KW-0489">Methyltransferase</keyword>
<dbReference type="Proteomes" id="UP000265926">
    <property type="component" value="Unassembled WGS sequence"/>
</dbReference>
<dbReference type="CDD" id="cd02440">
    <property type="entry name" value="AdoMet_MTases"/>
    <property type="match status" value="1"/>
</dbReference>
<evidence type="ECO:0000256" key="3">
    <source>
        <dbReference type="ARBA" id="ARBA00022679"/>
    </source>
</evidence>
<comment type="function">
    <text evidence="6">Specifically methylates the adenine in position 37 of tRNA(1)(Val) (anticodon cmo5UAC).</text>
</comment>
<protein>
    <recommendedName>
        <fullName evidence="6">tRNA1(Val) (adenine(37)-N6)-methyltransferase</fullName>
        <ecNumber evidence="6">2.1.1.223</ecNumber>
    </recommendedName>
    <alternativeName>
        <fullName evidence="6">tRNA m6A37 methyltransferase</fullName>
    </alternativeName>
</protein>
<dbReference type="EC" id="2.1.1.223" evidence="6"/>
<dbReference type="GO" id="GO:0008033">
    <property type="term" value="P:tRNA processing"/>
    <property type="evidence" value="ECO:0007669"/>
    <property type="project" value="UniProtKB-UniRule"/>
</dbReference>
<reference evidence="8 9" key="1">
    <citation type="submission" date="2018-08" db="EMBL/GenBank/DDBJ databases">
        <title>Pallidiluteibacterium maritimus gen. nov., sp. nov., isolated from coastal sediment.</title>
        <authorList>
            <person name="Zhou L.Y."/>
        </authorList>
    </citation>
    <scope>NUCLEOTIDE SEQUENCE [LARGE SCALE GENOMIC DNA]</scope>
    <source>
        <strain evidence="8 9">XSD2</strain>
    </source>
</reference>
<dbReference type="PANTHER" id="PTHR47739:SF1">
    <property type="entry name" value="TRNA1(VAL) (ADENINE(37)-N6)-METHYLTRANSFERASE"/>
    <property type="match status" value="1"/>
</dbReference>
<dbReference type="PANTHER" id="PTHR47739">
    <property type="entry name" value="TRNA1(VAL) (ADENINE(37)-N6)-METHYLTRANSFERASE"/>
    <property type="match status" value="1"/>
</dbReference>
<comment type="caution">
    <text evidence="8">The sequence shown here is derived from an EMBL/GenBank/DDBJ whole genome shotgun (WGS) entry which is preliminary data.</text>
</comment>
<keyword evidence="9" id="KW-1185">Reference proteome</keyword>
<evidence type="ECO:0000256" key="5">
    <source>
        <dbReference type="ARBA" id="ARBA00022694"/>
    </source>
</evidence>
<dbReference type="InterPro" id="IPR029063">
    <property type="entry name" value="SAM-dependent_MTases_sf"/>
</dbReference>
<sequence>MGRNNYFQFKQFKIIQEKSAMKVGVDGVLLGAWVQLDSARQILDVGTGTGLIALMLAQRSGAQITAVEIEENAAGEALLNVSASGWKERVEVQNTSLQEFVKSACSPFDLIVSNPPFFSQATRAAYTERTIARHNDLLSFSELIACSAGLLAENGKIALILPIVALEEILYWATENSLWLCRKTEIFPKTGKKVNRVLLEFGKKETVLNEDCLTIYNSDGSFTEEYVALTRDFYLKF</sequence>
<dbReference type="SUPFAM" id="SSF53335">
    <property type="entry name" value="S-adenosyl-L-methionine-dependent methyltransferases"/>
    <property type="match status" value="1"/>
</dbReference>
<comment type="subcellular location">
    <subcellularLocation>
        <location evidence="6">Cytoplasm</location>
    </subcellularLocation>
</comment>
<dbReference type="AlphaFoldDB" id="A0A399T7C9"/>
<comment type="catalytic activity">
    <reaction evidence="6">
        <text>adenosine(37) in tRNA1(Val) + S-adenosyl-L-methionine = N(6)-methyladenosine(37) in tRNA1(Val) + S-adenosyl-L-homocysteine + H(+)</text>
        <dbReference type="Rhea" id="RHEA:43160"/>
        <dbReference type="Rhea" id="RHEA-COMP:10369"/>
        <dbReference type="Rhea" id="RHEA-COMP:10370"/>
        <dbReference type="ChEBI" id="CHEBI:15378"/>
        <dbReference type="ChEBI" id="CHEBI:57856"/>
        <dbReference type="ChEBI" id="CHEBI:59789"/>
        <dbReference type="ChEBI" id="CHEBI:74411"/>
        <dbReference type="ChEBI" id="CHEBI:74449"/>
        <dbReference type="EC" id="2.1.1.223"/>
    </reaction>
</comment>
<dbReference type="HAMAP" id="MF_01872">
    <property type="entry name" value="tRNA_methyltr_YfiC"/>
    <property type="match status" value="1"/>
</dbReference>
<dbReference type="PRINTS" id="PR00507">
    <property type="entry name" value="N12N6MTFRASE"/>
</dbReference>
<dbReference type="InterPro" id="IPR022882">
    <property type="entry name" value="tRNA_adenine-N6_MeTrfase"/>
</dbReference>
<keyword evidence="3 6" id="KW-0808">Transferase</keyword>